<dbReference type="Proteomes" id="UP000321513">
    <property type="component" value="Unassembled WGS sequence"/>
</dbReference>
<sequence>MKSFVEYPLDFEKILFPEVSEKSYSGKLIAHYELYRKVSHLEGCVVKCGIASEEGFTRFSMLRNLVTAHPNQKVVAFEKFSKSLYLTSSTDDSSKLKYHIKRSPINVSRIQQKLDKKGIKQQIDFVPGNIGDSIPEYLMENPEMKIAYLNIDFDDYESSLTTLQYFYPRLVHDGILIFDNYYKKEEDYQAVKDYFKYSENRILNFSVNKGPHYLVRM</sequence>
<dbReference type="SUPFAM" id="SSF53335">
    <property type="entry name" value="S-adenosyl-L-methionine-dependent methyltransferases"/>
    <property type="match status" value="1"/>
</dbReference>
<evidence type="ECO:0008006" key="3">
    <source>
        <dbReference type="Google" id="ProtNLM"/>
    </source>
</evidence>
<evidence type="ECO:0000313" key="2">
    <source>
        <dbReference type="Proteomes" id="UP000321513"/>
    </source>
</evidence>
<organism evidence="1 2">
    <name type="scientific">Segetibacter aerophilus</name>
    <dbReference type="NCBI Taxonomy" id="670293"/>
    <lineage>
        <taxon>Bacteria</taxon>
        <taxon>Pseudomonadati</taxon>
        <taxon>Bacteroidota</taxon>
        <taxon>Chitinophagia</taxon>
        <taxon>Chitinophagales</taxon>
        <taxon>Chitinophagaceae</taxon>
        <taxon>Segetibacter</taxon>
    </lineage>
</organism>
<dbReference type="InterPro" id="IPR029063">
    <property type="entry name" value="SAM-dependent_MTases_sf"/>
</dbReference>
<proteinExistence type="predicted"/>
<accession>A0A512BFH7</accession>
<dbReference type="AlphaFoldDB" id="A0A512BFH7"/>
<protein>
    <recommendedName>
        <fullName evidence="3">Methyltransferase</fullName>
    </recommendedName>
</protein>
<dbReference type="Pfam" id="PF05711">
    <property type="entry name" value="TylF"/>
    <property type="match status" value="1"/>
</dbReference>
<name>A0A512BFH7_9BACT</name>
<keyword evidence="2" id="KW-1185">Reference proteome</keyword>
<dbReference type="PANTHER" id="PTHR40036:SF1">
    <property type="entry name" value="MACROCIN O-METHYLTRANSFERASE"/>
    <property type="match status" value="1"/>
</dbReference>
<evidence type="ECO:0000313" key="1">
    <source>
        <dbReference type="EMBL" id="GEO10635.1"/>
    </source>
</evidence>
<dbReference type="OrthoDB" id="3826968at2"/>
<dbReference type="PANTHER" id="PTHR40036">
    <property type="entry name" value="MACROCIN O-METHYLTRANSFERASE"/>
    <property type="match status" value="1"/>
</dbReference>
<gene>
    <name evidence="1" type="ORF">SAE01_31310</name>
</gene>
<dbReference type="RefSeq" id="WP_147204753.1">
    <property type="nucleotide sequence ID" value="NZ_BJYT01000012.1"/>
</dbReference>
<dbReference type="EMBL" id="BJYT01000012">
    <property type="protein sequence ID" value="GEO10635.1"/>
    <property type="molecule type" value="Genomic_DNA"/>
</dbReference>
<reference evidence="1 2" key="1">
    <citation type="submission" date="2019-07" db="EMBL/GenBank/DDBJ databases">
        <title>Whole genome shotgun sequence of Segetibacter aerophilus NBRC 106135.</title>
        <authorList>
            <person name="Hosoyama A."/>
            <person name="Uohara A."/>
            <person name="Ohji S."/>
            <person name="Ichikawa N."/>
        </authorList>
    </citation>
    <scope>NUCLEOTIDE SEQUENCE [LARGE SCALE GENOMIC DNA]</scope>
    <source>
        <strain evidence="1 2">NBRC 106135</strain>
    </source>
</reference>
<dbReference type="Gene3D" id="3.40.50.150">
    <property type="entry name" value="Vaccinia Virus protein VP39"/>
    <property type="match status" value="1"/>
</dbReference>
<comment type="caution">
    <text evidence="1">The sequence shown here is derived from an EMBL/GenBank/DDBJ whole genome shotgun (WGS) entry which is preliminary data.</text>
</comment>
<dbReference type="InterPro" id="IPR008884">
    <property type="entry name" value="TylF_MeTrfase"/>
</dbReference>